<feature type="domain" description="HIT" evidence="2">
    <location>
        <begin position="21"/>
        <end position="115"/>
    </location>
</feature>
<keyword evidence="4" id="KW-1185">Reference proteome</keyword>
<evidence type="ECO:0000259" key="2">
    <source>
        <dbReference type="PROSITE" id="PS51084"/>
    </source>
</evidence>
<dbReference type="STRING" id="930991.A0A0D0E535"/>
<organism evidence="3 4">
    <name type="scientific">Paxillus rubicundulus Ve08.2h10</name>
    <dbReference type="NCBI Taxonomy" id="930991"/>
    <lineage>
        <taxon>Eukaryota</taxon>
        <taxon>Fungi</taxon>
        <taxon>Dikarya</taxon>
        <taxon>Basidiomycota</taxon>
        <taxon>Agaricomycotina</taxon>
        <taxon>Agaricomycetes</taxon>
        <taxon>Agaricomycetidae</taxon>
        <taxon>Boletales</taxon>
        <taxon>Paxilineae</taxon>
        <taxon>Paxillaceae</taxon>
        <taxon>Paxillus</taxon>
    </lineage>
</organism>
<gene>
    <name evidence="3" type="ORF">PAXRUDRAFT_829893</name>
</gene>
<dbReference type="InterPro" id="IPR011146">
    <property type="entry name" value="HIT-like"/>
</dbReference>
<evidence type="ECO:0000256" key="1">
    <source>
        <dbReference type="PROSITE-ProRule" id="PRU00464"/>
    </source>
</evidence>
<dbReference type="PROSITE" id="PS51084">
    <property type="entry name" value="HIT_2"/>
    <property type="match status" value="1"/>
</dbReference>
<comment type="caution">
    <text evidence="1">Lacks conserved residue(s) required for the propagation of feature annotation.</text>
</comment>
<proteinExistence type="predicted"/>
<dbReference type="GO" id="GO:0003824">
    <property type="term" value="F:catalytic activity"/>
    <property type="evidence" value="ECO:0007669"/>
    <property type="project" value="InterPro"/>
</dbReference>
<protein>
    <recommendedName>
        <fullName evidence="2">HIT domain-containing protein</fullName>
    </recommendedName>
</protein>
<dbReference type="AlphaFoldDB" id="A0A0D0E535"/>
<dbReference type="PANTHER" id="PTHR46648:SF1">
    <property type="entry name" value="ADENOSINE 5'-MONOPHOSPHORAMIDASE HNT1"/>
    <property type="match status" value="1"/>
</dbReference>
<reference evidence="4" key="2">
    <citation type="submission" date="2015-01" db="EMBL/GenBank/DDBJ databases">
        <title>Evolutionary Origins and Diversification of the Mycorrhizal Mutualists.</title>
        <authorList>
            <consortium name="DOE Joint Genome Institute"/>
            <consortium name="Mycorrhizal Genomics Consortium"/>
            <person name="Kohler A."/>
            <person name="Kuo A."/>
            <person name="Nagy L.G."/>
            <person name="Floudas D."/>
            <person name="Copeland A."/>
            <person name="Barry K.W."/>
            <person name="Cichocki N."/>
            <person name="Veneault-Fourrey C."/>
            <person name="LaButti K."/>
            <person name="Lindquist E.A."/>
            <person name="Lipzen A."/>
            <person name="Lundell T."/>
            <person name="Morin E."/>
            <person name="Murat C."/>
            <person name="Riley R."/>
            <person name="Ohm R."/>
            <person name="Sun H."/>
            <person name="Tunlid A."/>
            <person name="Henrissat B."/>
            <person name="Grigoriev I.V."/>
            <person name="Hibbett D.S."/>
            <person name="Martin F."/>
        </authorList>
    </citation>
    <scope>NUCLEOTIDE SEQUENCE [LARGE SCALE GENOMIC DNA]</scope>
    <source>
        <strain evidence="4">Ve08.2h10</strain>
    </source>
</reference>
<dbReference type="InParanoid" id="A0A0D0E535"/>
<dbReference type="SUPFAM" id="SSF54197">
    <property type="entry name" value="HIT-like"/>
    <property type="match status" value="1"/>
</dbReference>
<dbReference type="HOGENOM" id="CLU_056776_6_1_1"/>
<dbReference type="Proteomes" id="UP000054538">
    <property type="component" value="Unassembled WGS sequence"/>
</dbReference>
<dbReference type="Gene3D" id="3.30.428.10">
    <property type="entry name" value="HIT-like"/>
    <property type="match status" value="1"/>
</dbReference>
<accession>A0A0D0E535</accession>
<dbReference type="GO" id="GO:0009117">
    <property type="term" value="P:nucleotide metabolic process"/>
    <property type="evidence" value="ECO:0007669"/>
    <property type="project" value="TreeGrafter"/>
</dbReference>
<dbReference type="InterPro" id="IPR001310">
    <property type="entry name" value="Histidine_triad_HIT"/>
</dbReference>
<dbReference type="EMBL" id="KN825272">
    <property type="protein sequence ID" value="KIK92505.1"/>
    <property type="molecule type" value="Genomic_DNA"/>
</dbReference>
<reference evidence="3 4" key="1">
    <citation type="submission" date="2014-04" db="EMBL/GenBank/DDBJ databases">
        <authorList>
            <consortium name="DOE Joint Genome Institute"/>
            <person name="Kuo A."/>
            <person name="Kohler A."/>
            <person name="Jargeat P."/>
            <person name="Nagy L.G."/>
            <person name="Floudas D."/>
            <person name="Copeland A."/>
            <person name="Barry K.W."/>
            <person name="Cichocki N."/>
            <person name="Veneault-Fourrey C."/>
            <person name="LaButti K."/>
            <person name="Lindquist E.A."/>
            <person name="Lipzen A."/>
            <person name="Lundell T."/>
            <person name="Morin E."/>
            <person name="Murat C."/>
            <person name="Sun H."/>
            <person name="Tunlid A."/>
            <person name="Henrissat B."/>
            <person name="Grigoriev I.V."/>
            <person name="Hibbett D.S."/>
            <person name="Martin F."/>
            <person name="Nordberg H.P."/>
            <person name="Cantor M.N."/>
            <person name="Hua S.X."/>
        </authorList>
    </citation>
    <scope>NUCLEOTIDE SEQUENCE [LARGE SCALE GENOMIC DNA]</scope>
    <source>
        <strain evidence="3 4">Ve08.2h10</strain>
    </source>
</reference>
<dbReference type="OrthoDB" id="672793at2759"/>
<evidence type="ECO:0000313" key="4">
    <source>
        <dbReference type="Proteomes" id="UP000054538"/>
    </source>
</evidence>
<evidence type="ECO:0000313" key="3">
    <source>
        <dbReference type="EMBL" id="KIK92505.1"/>
    </source>
</evidence>
<sequence>MIDAHVDRKLQQDWKDDSRCTFCRIIANELPATRLYENDKVIAILDILPLRAGHTLVIPKTHISRVSELPAEIAAAIGEAVSKLARSLTEALENTALNIVCNQEYAQSVPHAEAD</sequence>
<dbReference type="InterPro" id="IPR036265">
    <property type="entry name" value="HIT-like_sf"/>
</dbReference>
<dbReference type="Pfam" id="PF01230">
    <property type="entry name" value="HIT"/>
    <property type="match status" value="1"/>
</dbReference>
<name>A0A0D0E535_9AGAM</name>
<dbReference type="PRINTS" id="PR00332">
    <property type="entry name" value="HISTRIAD"/>
</dbReference>
<dbReference type="PANTHER" id="PTHR46648">
    <property type="entry name" value="HIT FAMILY PROTEIN 1"/>
    <property type="match status" value="1"/>
</dbReference>